<dbReference type="PANTHER" id="PTHR44337:SF20">
    <property type="entry name" value="CARCINOEMBRYONIC ANTIGEN-RELATED CELL ADHESION MOLECULE 5-RELATED"/>
    <property type="match status" value="1"/>
</dbReference>
<dbReference type="Gene3D" id="2.60.40.10">
    <property type="entry name" value="Immunoglobulins"/>
    <property type="match status" value="2"/>
</dbReference>
<keyword evidence="8" id="KW-1185">Reference proteome</keyword>
<dbReference type="Proteomes" id="UP000002280">
    <property type="component" value="Chromosome 4"/>
</dbReference>
<reference evidence="7" key="2">
    <citation type="submission" date="2025-08" db="UniProtKB">
        <authorList>
            <consortium name="Ensembl"/>
        </authorList>
    </citation>
    <scope>IDENTIFICATION</scope>
</reference>
<dbReference type="Bgee" id="ENSMODG00000042050">
    <property type="expression patterns" value="Expressed in spermatid and 2 other cell types or tissues"/>
</dbReference>
<evidence type="ECO:0000256" key="3">
    <source>
        <dbReference type="ARBA" id="ARBA00023180"/>
    </source>
</evidence>
<dbReference type="InterPro" id="IPR052598">
    <property type="entry name" value="IgSF_CEA-related"/>
</dbReference>
<keyword evidence="2" id="KW-1015">Disulfide bond</keyword>
<reference evidence="7" key="3">
    <citation type="submission" date="2025-09" db="UniProtKB">
        <authorList>
            <consortium name="Ensembl"/>
        </authorList>
    </citation>
    <scope>IDENTIFICATION</scope>
</reference>
<protein>
    <recommendedName>
        <fullName evidence="6">Ig-like domain-containing protein</fullName>
    </recommendedName>
</protein>
<evidence type="ECO:0000256" key="4">
    <source>
        <dbReference type="ARBA" id="ARBA00023319"/>
    </source>
</evidence>
<dbReference type="GeneTree" id="ENSGT01100000263479"/>
<dbReference type="Pfam" id="PF13927">
    <property type="entry name" value="Ig_3"/>
    <property type="match status" value="1"/>
</dbReference>
<feature type="signal peptide" evidence="5">
    <location>
        <begin position="1"/>
        <end position="22"/>
    </location>
</feature>
<feature type="domain" description="Ig-like" evidence="6">
    <location>
        <begin position="136"/>
        <end position="216"/>
    </location>
</feature>
<sequence length="228" mass="25536">PLSAPFLPSATILSCWIQPTSAQGFTVVQTPATVKEGDNVILNIQGYTGSAREYVWYRKKSAQDPGRVKIVTFYSNHLYQSPSNIRQKVLANGSLIIPNLIVIDDGYYEVQINDSSSQILKGGAPLKVYENTLIKPTITIQSTGHIVENDSAVMSCNSKHKDLSQIRWYFQNKKLILNKRMSLPLNNQTLIIIPVMREDNGAYKCEVWNPFSASMSDLFKLTVCCECL</sequence>
<dbReference type="InterPro" id="IPR013783">
    <property type="entry name" value="Ig-like_fold"/>
</dbReference>
<reference evidence="7 8" key="1">
    <citation type="journal article" date="2007" name="Nature">
        <title>Genome of the marsupial Monodelphis domestica reveals innovation in non-coding sequences.</title>
        <authorList>
            <person name="Mikkelsen T.S."/>
            <person name="Wakefield M.J."/>
            <person name="Aken B."/>
            <person name="Amemiya C.T."/>
            <person name="Chang J.L."/>
            <person name="Duke S."/>
            <person name="Garber M."/>
            <person name="Gentles A.J."/>
            <person name="Goodstadt L."/>
            <person name="Heger A."/>
            <person name="Jurka J."/>
            <person name="Kamal M."/>
            <person name="Mauceli E."/>
            <person name="Searle S.M."/>
            <person name="Sharpe T."/>
            <person name="Baker M.L."/>
            <person name="Batzer M.A."/>
            <person name="Benos P.V."/>
            <person name="Belov K."/>
            <person name="Clamp M."/>
            <person name="Cook A."/>
            <person name="Cuff J."/>
            <person name="Das R."/>
            <person name="Davidow L."/>
            <person name="Deakin J.E."/>
            <person name="Fazzari M.J."/>
            <person name="Glass J.L."/>
            <person name="Grabherr M."/>
            <person name="Greally J.M."/>
            <person name="Gu W."/>
            <person name="Hore T.A."/>
            <person name="Huttley G.A."/>
            <person name="Kleber M."/>
            <person name="Jirtle R.L."/>
            <person name="Koina E."/>
            <person name="Lee J.T."/>
            <person name="Mahony S."/>
            <person name="Marra M.A."/>
            <person name="Miller R.D."/>
            <person name="Nicholls R.D."/>
            <person name="Oda M."/>
            <person name="Papenfuss A.T."/>
            <person name="Parra Z.E."/>
            <person name="Pollock D.D."/>
            <person name="Ray D.A."/>
            <person name="Schein J.E."/>
            <person name="Speed T.P."/>
            <person name="Thompson K."/>
            <person name="VandeBerg J.L."/>
            <person name="Wade C.M."/>
            <person name="Walker J.A."/>
            <person name="Waters P.D."/>
            <person name="Webber C."/>
            <person name="Weidman J.R."/>
            <person name="Xie X."/>
            <person name="Zody M.C."/>
            <person name="Baldwin J."/>
            <person name="Abdouelleil A."/>
            <person name="Abdulkadir J."/>
            <person name="Abebe A."/>
            <person name="Abera B."/>
            <person name="Abreu J."/>
            <person name="Acer S.C."/>
            <person name="Aftuck L."/>
            <person name="Alexander A."/>
            <person name="An P."/>
            <person name="Anderson E."/>
            <person name="Anderson S."/>
            <person name="Arachi H."/>
            <person name="Azer M."/>
            <person name="Bachantsang P."/>
            <person name="Barry A."/>
            <person name="Bayul T."/>
            <person name="Berlin A."/>
            <person name="Bessette D."/>
            <person name="Bloom T."/>
            <person name="Bloom T."/>
            <person name="Boguslavskiy L."/>
            <person name="Bonnet C."/>
            <person name="Boukhgalter B."/>
            <person name="Bourzgui I."/>
            <person name="Brown A."/>
            <person name="Cahill P."/>
            <person name="Channer S."/>
            <person name="Cheshatsang Y."/>
            <person name="Chuda L."/>
            <person name="Citroen M."/>
            <person name="Collymore A."/>
            <person name="Cooke P."/>
            <person name="Costello M."/>
            <person name="D'Aco K."/>
            <person name="Daza R."/>
            <person name="De Haan G."/>
            <person name="DeGray S."/>
            <person name="DeMaso C."/>
            <person name="Dhargay N."/>
            <person name="Dooley K."/>
            <person name="Dooley E."/>
            <person name="Doricent M."/>
            <person name="Dorje P."/>
            <person name="Dorjee K."/>
            <person name="Dupes A."/>
            <person name="Elong R."/>
            <person name="Falk J."/>
            <person name="Farina A."/>
            <person name="Faro S."/>
            <person name="Ferguson D."/>
            <person name="Fisher S."/>
            <person name="Foley C.D."/>
            <person name="Franke A."/>
            <person name="Friedrich D."/>
            <person name="Gadbois L."/>
            <person name="Gearin G."/>
            <person name="Gearin C.R."/>
            <person name="Giannoukos G."/>
            <person name="Goode T."/>
            <person name="Graham J."/>
            <person name="Grandbois E."/>
            <person name="Grewal S."/>
            <person name="Gyaltsen K."/>
            <person name="Hafez N."/>
            <person name="Hagos B."/>
            <person name="Hall J."/>
            <person name="Henson C."/>
            <person name="Hollinger A."/>
            <person name="Honan T."/>
            <person name="Huard M.D."/>
            <person name="Hughes L."/>
            <person name="Hurhula B."/>
            <person name="Husby M.E."/>
            <person name="Kamat A."/>
            <person name="Kanga B."/>
            <person name="Kashin S."/>
            <person name="Khazanovich D."/>
            <person name="Kisner P."/>
            <person name="Lance K."/>
            <person name="Lara M."/>
            <person name="Lee W."/>
            <person name="Lennon N."/>
            <person name="Letendre F."/>
            <person name="LeVine R."/>
            <person name="Lipovsky A."/>
            <person name="Liu X."/>
            <person name="Liu J."/>
            <person name="Liu S."/>
            <person name="Lokyitsang T."/>
            <person name="Lokyitsang Y."/>
            <person name="Lubonja R."/>
            <person name="Lui A."/>
            <person name="MacDonald P."/>
            <person name="Magnisalis V."/>
            <person name="Maru K."/>
            <person name="Matthews C."/>
            <person name="McCusker W."/>
            <person name="McDonough S."/>
            <person name="Mehta T."/>
            <person name="Meldrim J."/>
            <person name="Meneus L."/>
            <person name="Mihai O."/>
            <person name="Mihalev A."/>
            <person name="Mihova T."/>
            <person name="Mittelman R."/>
            <person name="Mlenga V."/>
            <person name="Montmayeur A."/>
            <person name="Mulrain L."/>
            <person name="Navidi A."/>
            <person name="Naylor J."/>
            <person name="Negash T."/>
            <person name="Nguyen T."/>
            <person name="Nguyen N."/>
            <person name="Nicol R."/>
            <person name="Norbu C."/>
            <person name="Norbu N."/>
            <person name="Novod N."/>
            <person name="O'Neill B."/>
            <person name="Osman S."/>
            <person name="Markiewicz E."/>
            <person name="Oyono O.L."/>
            <person name="Patti C."/>
            <person name="Phunkhang P."/>
            <person name="Pierre F."/>
            <person name="Priest M."/>
            <person name="Raghuraman S."/>
            <person name="Rege F."/>
            <person name="Reyes R."/>
            <person name="Rise C."/>
            <person name="Rogov P."/>
            <person name="Ross K."/>
            <person name="Ryan E."/>
            <person name="Settipalli S."/>
            <person name="Shea T."/>
            <person name="Sherpa N."/>
            <person name="Shi L."/>
            <person name="Shih D."/>
            <person name="Sparrow T."/>
            <person name="Spaulding J."/>
            <person name="Stalker J."/>
            <person name="Stange-Thomann N."/>
            <person name="Stavropoulos S."/>
            <person name="Stone C."/>
            <person name="Strader C."/>
            <person name="Tesfaye S."/>
            <person name="Thomson T."/>
            <person name="Thoulutsang Y."/>
            <person name="Thoulutsang D."/>
            <person name="Topham K."/>
            <person name="Topping I."/>
            <person name="Tsamla T."/>
            <person name="Vassiliev H."/>
            <person name="Vo A."/>
            <person name="Wangchuk T."/>
            <person name="Wangdi T."/>
            <person name="Weiand M."/>
            <person name="Wilkinson J."/>
            <person name="Wilson A."/>
            <person name="Yadav S."/>
            <person name="Young G."/>
            <person name="Yu Q."/>
            <person name="Zembek L."/>
            <person name="Zhong D."/>
            <person name="Zimmer A."/>
            <person name="Zwirko Z."/>
            <person name="Jaffe D.B."/>
            <person name="Alvarez P."/>
            <person name="Brockman W."/>
            <person name="Butler J."/>
            <person name="Chin C."/>
            <person name="Gnerre S."/>
            <person name="MacCallum I."/>
            <person name="Graves J.A."/>
            <person name="Ponting C.P."/>
            <person name="Breen M."/>
            <person name="Samollow P.B."/>
            <person name="Lander E.S."/>
            <person name="Lindblad-Toh K."/>
        </authorList>
    </citation>
    <scope>NUCLEOTIDE SEQUENCE [LARGE SCALE GENOMIC DNA]</scope>
</reference>
<dbReference type="InterPro" id="IPR003599">
    <property type="entry name" value="Ig_sub"/>
</dbReference>
<dbReference type="OMA" id="ELDICCE"/>
<organism evidence="7 8">
    <name type="scientific">Monodelphis domestica</name>
    <name type="common">Gray short-tailed opossum</name>
    <dbReference type="NCBI Taxonomy" id="13616"/>
    <lineage>
        <taxon>Eukaryota</taxon>
        <taxon>Metazoa</taxon>
        <taxon>Chordata</taxon>
        <taxon>Craniata</taxon>
        <taxon>Vertebrata</taxon>
        <taxon>Euteleostomi</taxon>
        <taxon>Mammalia</taxon>
        <taxon>Metatheria</taxon>
        <taxon>Didelphimorphia</taxon>
        <taxon>Didelphidae</taxon>
        <taxon>Monodelphis</taxon>
    </lineage>
</organism>
<dbReference type="SMART" id="SM00408">
    <property type="entry name" value="IGc2"/>
    <property type="match status" value="1"/>
</dbReference>
<evidence type="ECO:0000256" key="1">
    <source>
        <dbReference type="ARBA" id="ARBA00022729"/>
    </source>
</evidence>
<evidence type="ECO:0000313" key="7">
    <source>
        <dbReference type="Ensembl" id="ENSMODP00000045887.1"/>
    </source>
</evidence>
<dbReference type="InParanoid" id="A0A5F8GEG6"/>
<accession>A0A5F8GEG6</accession>
<evidence type="ECO:0000256" key="2">
    <source>
        <dbReference type="ARBA" id="ARBA00023157"/>
    </source>
</evidence>
<evidence type="ECO:0000256" key="5">
    <source>
        <dbReference type="SAM" id="SignalP"/>
    </source>
</evidence>
<keyword evidence="1 5" id="KW-0732">Signal</keyword>
<keyword evidence="4" id="KW-0393">Immunoglobulin domain</keyword>
<evidence type="ECO:0000313" key="8">
    <source>
        <dbReference type="Proteomes" id="UP000002280"/>
    </source>
</evidence>
<dbReference type="PROSITE" id="PS50835">
    <property type="entry name" value="IG_LIKE"/>
    <property type="match status" value="1"/>
</dbReference>
<dbReference type="Ensembl" id="ENSMODT00000082818.1">
    <property type="protein sequence ID" value="ENSMODP00000045887.1"/>
    <property type="gene ID" value="ENSMODG00000042050.1"/>
</dbReference>
<dbReference type="InterPro" id="IPR003598">
    <property type="entry name" value="Ig_sub2"/>
</dbReference>
<dbReference type="SMART" id="SM00409">
    <property type="entry name" value="IG"/>
    <property type="match status" value="2"/>
</dbReference>
<dbReference type="AlphaFoldDB" id="A0A5F8GEG6"/>
<dbReference type="PANTHER" id="PTHR44337">
    <property type="entry name" value="CARCINOEMBRYONIC ANTIGEN-RELATED CELL ADHESION MOLECULE 8"/>
    <property type="match status" value="1"/>
</dbReference>
<name>A0A5F8GEG6_MONDO</name>
<dbReference type="InterPro" id="IPR007110">
    <property type="entry name" value="Ig-like_dom"/>
</dbReference>
<proteinExistence type="predicted"/>
<keyword evidence="3" id="KW-0325">Glycoprotein</keyword>
<dbReference type="InterPro" id="IPR013106">
    <property type="entry name" value="Ig_V-set"/>
</dbReference>
<evidence type="ECO:0000259" key="6">
    <source>
        <dbReference type="PROSITE" id="PS50835"/>
    </source>
</evidence>
<dbReference type="Pfam" id="PF07686">
    <property type="entry name" value="V-set"/>
    <property type="match status" value="1"/>
</dbReference>
<feature type="chain" id="PRO_5023805096" description="Ig-like domain-containing protein" evidence="5">
    <location>
        <begin position="23"/>
        <end position="228"/>
    </location>
</feature>
<dbReference type="InterPro" id="IPR036179">
    <property type="entry name" value="Ig-like_dom_sf"/>
</dbReference>
<dbReference type="SUPFAM" id="SSF48726">
    <property type="entry name" value="Immunoglobulin"/>
    <property type="match status" value="2"/>
</dbReference>